<dbReference type="RefSeq" id="WP_157186840.1">
    <property type="nucleotide sequence ID" value="NZ_JBIAQY010000006.1"/>
</dbReference>
<comment type="caution">
    <text evidence="2">The sequence shown here is derived from an EMBL/GenBank/DDBJ whole genome shotgun (WGS) entry which is preliminary data.</text>
</comment>
<dbReference type="Gene3D" id="1.10.287.1060">
    <property type="entry name" value="ESAT-6-like"/>
    <property type="match status" value="1"/>
</dbReference>
<protein>
    <recommendedName>
        <fullName evidence="4">WXG100 family type VII secretion target</fullName>
    </recommendedName>
</protein>
<evidence type="ECO:0000313" key="2">
    <source>
        <dbReference type="EMBL" id="MFF3569909.1"/>
    </source>
</evidence>
<evidence type="ECO:0000256" key="1">
    <source>
        <dbReference type="SAM" id="Coils"/>
    </source>
</evidence>
<keyword evidence="1" id="KW-0175">Coiled coil</keyword>
<dbReference type="SUPFAM" id="SSF140453">
    <property type="entry name" value="EsxAB dimer-like"/>
    <property type="match status" value="1"/>
</dbReference>
<gene>
    <name evidence="2" type="ORF">ACFYXQ_19215</name>
</gene>
<accession>A0ABW6S2I4</accession>
<feature type="coiled-coil region" evidence="1">
    <location>
        <begin position="53"/>
        <end position="80"/>
    </location>
</feature>
<reference evidence="2 3" key="1">
    <citation type="submission" date="2024-10" db="EMBL/GenBank/DDBJ databases">
        <title>The Natural Products Discovery Center: Release of the First 8490 Sequenced Strains for Exploring Actinobacteria Biosynthetic Diversity.</title>
        <authorList>
            <person name="Kalkreuter E."/>
            <person name="Kautsar S.A."/>
            <person name="Yang D."/>
            <person name="Bader C.D."/>
            <person name="Teijaro C.N."/>
            <person name="Fluegel L."/>
            <person name="Davis C.M."/>
            <person name="Simpson J.R."/>
            <person name="Lauterbach L."/>
            <person name="Steele A.D."/>
            <person name="Gui C."/>
            <person name="Meng S."/>
            <person name="Li G."/>
            <person name="Viehrig K."/>
            <person name="Ye F."/>
            <person name="Su P."/>
            <person name="Kiefer A.F."/>
            <person name="Nichols A."/>
            <person name="Cepeda A.J."/>
            <person name="Yan W."/>
            <person name="Fan B."/>
            <person name="Jiang Y."/>
            <person name="Adhikari A."/>
            <person name="Zheng C.-J."/>
            <person name="Schuster L."/>
            <person name="Cowan T.M."/>
            <person name="Smanski M.J."/>
            <person name="Chevrette M.G."/>
            <person name="De Carvalho L.P.S."/>
            <person name="Shen B."/>
        </authorList>
    </citation>
    <scope>NUCLEOTIDE SEQUENCE [LARGE SCALE GENOMIC DNA]</scope>
    <source>
        <strain evidence="2 3">NPDC002593</strain>
    </source>
</reference>
<keyword evidence="3" id="KW-1185">Reference proteome</keyword>
<evidence type="ECO:0008006" key="4">
    <source>
        <dbReference type="Google" id="ProtNLM"/>
    </source>
</evidence>
<proteinExistence type="predicted"/>
<dbReference type="InterPro" id="IPR036689">
    <property type="entry name" value="ESAT-6-like_sf"/>
</dbReference>
<dbReference type="Proteomes" id="UP001601992">
    <property type="component" value="Unassembled WGS sequence"/>
</dbReference>
<organism evidence="2 3">
    <name type="scientific">Nocardia jiangxiensis</name>
    <dbReference type="NCBI Taxonomy" id="282685"/>
    <lineage>
        <taxon>Bacteria</taxon>
        <taxon>Bacillati</taxon>
        <taxon>Actinomycetota</taxon>
        <taxon>Actinomycetes</taxon>
        <taxon>Mycobacteriales</taxon>
        <taxon>Nocardiaceae</taxon>
        <taxon>Nocardia</taxon>
    </lineage>
</organism>
<dbReference type="EMBL" id="JBIAQY010000006">
    <property type="protein sequence ID" value="MFF3569909.1"/>
    <property type="molecule type" value="Genomic_DNA"/>
</dbReference>
<sequence length="103" mass="10882">MSASGGGVVSAKYDLVNQASIHTTHIAGGMNQTNGDLGKMWVALVQGFQGQGSDAAQQILAELKKRLDAYENDLSALNKTVVKAVDYIQHTDHAVSAGFLSHI</sequence>
<name>A0ABW6S2I4_9NOCA</name>
<evidence type="ECO:0000313" key="3">
    <source>
        <dbReference type="Proteomes" id="UP001601992"/>
    </source>
</evidence>